<name>A0A8T3YI36_9ARCH</name>
<gene>
    <name evidence="1" type="ORF">HY544_00225</name>
</gene>
<dbReference type="AlphaFoldDB" id="A0A8T3YI36"/>
<protein>
    <submittedName>
        <fullName evidence="1">Uncharacterized protein</fullName>
    </submittedName>
</protein>
<dbReference type="Proteomes" id="UP000732298">
    <property type="component" value="Unassembled WGS sequence"/>
</dbReference>
<proteinExistence type="predicted"/>
<evidence type="ECO:0000313" key="1">
    <source>
        <dbReference type="EMBL" id="MBI4209923.1"/>
    </source>
</evidence>
<sequence length="300" mass="34153">MAETVKDLIAREFPNRGSKLGNIFGYYQGFFKRRVTGTVTPEDRERIELLKGIAGNPKFERKLVQSAEKAVFLSNERMSPEQRVKNVLISHLIGLKIESLTDKEQPLFGKYILRVHNNFGTYPESMCQISIYDPELEIKSGLGIAKVGTVGLNFHAENIGGRNALVASIATVQGGLPTKERVRKDFEKAAKQPYPIFLNQLGQRICASLGIGIMRGIPMKEHPLFWKREFKTGKRNPETGKMEPNLYDPNFEKLGFRPPSETGGGFYELRLAERPLREKRVKVHRPFFPKEKPDIRRPRA</sequence>
<dbReference type="EMBL" id="JACQPB010000002">
    <property type="protein sequence ID" value="MBI4209923.1"/>
    <property type="molecule type" value="Genomic_DNA"/>
</dbReference>
<reference evidence="1" key="1">
    <citation type="submission" date="2020-07" db="EMBL/GenBank/DDBJ databases">
        <title>Huge and variable diversity of episymbiotic CPR bacteria and DPANN archaea in groundwater ecosystems.</title>
        <authorList>
            <person name="He C.Y."/>
            <person name="Keren R."/>
            <person name="Whittaker M."/>
            <person name="Farag I.F."/>
            <person name="Doudna J."/>
            <person name="Cate J.H.D."/>
            <person name="Banfield J.F."/>
        </authorList>
    </citation>
    <scope>NUCLEOTIDE SEQUENCE</scope>
    <source>
        <strain evidence="1">NC_groundwater_1296_Ag_S-0.2um_52_80</strain>
    </source>
</reference>
<evidence type="ECO:0000313" key="2">
    <source>
        <dbReference type="Proteomes" id="UP000732298"/>
    </source>
</evidence>
<organism evidence="1 2">
    <name type="scientific">Candidatus Iainarchaeum sp</name>
    <dbReference type="NCBI Taxonomy" id="3101447"/>
    <lineage>
        <taxon>Archaea</taxon>
        <taxon>Candidatus Iainarchaeota</taxon>
        <taxon>Candidatus Iainarchaeia</taxon>
        <taxon>Candidatus Iainarchaeales</taxon>
        <taxon>Candidatus Iainarchaeaceae</taxon>
        <taxon>Candidatus Iainarchaeum</taxon>
    </lineage>
</organism>
<comment type="caution">
    <text evidence="1">The sequence shown here is derived from an EMBL/GenBank/DDBJ whole genome shotgun (WGS) entry which is preliminary data.</text>
</comment>
<accession>A0A8T3YI36</accession>